<feature type="transmembrane region" description="Helical" evidence="6">
    <location>
        <begin position="216"/>
        <end position="235"/>
    </location>
</feature>
<proteinExistence type="predicted"/>
<evidence type="ECO:0000256" key="5">
    <source>
        <dbReference type="ARBA" id="ARBA00023136"/>
    </source>
</evidence>
<feature type="transmembrane region" description="Helical" evidence="6">
    <location>
        <begin position="40"/>
        <end position="63"/>
    </location>
</feature>
<reference evidence="7 8" key="1">
    <citation type="submission" date="2019-01" db="EMBL/GenBank/DDBJ databases">
        <authorList>
            <person name="Chen W.-M."/>
        </authorList>
    </citation>
    <scope>NUCLEOTIDE SEQUENCE [LARGE SCALE GENOMIC DNA]</scope>
    <source>
        <strain evidence="7 8">KYPY4</strain>
    </source>
</reference>
<feature type="transmembrane region" description="Helical" evidence="6">
    <location>
        <begin position="368"/>
        <end position="388"/>
    </location>
</feature>
<evidence type="ECO:0000256" key="3">
    <source>
        <dbReference type="ARBA" id="ARBA00022692"/>
    </source>
</evidence>
<evidence type="ECO:0000313" key="8">
    <source>
        <dbReference type="Proteomes" id="UP000285575"/>
    </source>
</evidence>
<keyword evidence="3 6" id="KW-0812">Transmembrane</keyword>
<keyword evidence="5 6" id="KW-0472">Membrane</keyword>
<dbReference type="InterPro" id="IPR050833">
    <property type="entry name" value="Poly_Biosynth_Transport"/>
</dbReference>
<dbReference type="PANTHER" id="PTHR30250:SF26">
    <property type="entry name" value="PSMA PROTEIN"/>
    <property type="match status" value="1"/>
</dbReference>
<feature type="transmembrane region" description="Helical" evidence="6">
    <location>
        <begin position="457"/>
        <end position="476"/>
    </location>
</feature>
<organism evidence="7 8">
    <name type="scientific">Rubrivivax rivuli</name>
    <dbReference type="NCBI Taxonomy" id="1862385"/>
    <lineage>
        <taxon>Bacteria</taxon>
        <taxon>Pseudomonadati</taxon>
        <taxon>Pseudomonadota</taxon>
        <taxon>Betaproteobacteria</taxon>
        <taxon>Burkholderiales</taxon>
        <taxon>Sphaerotilaceae</taxon>
        <taxon>Rubrivivax</taxon>
    </lineage>
</organism>
<evidence type="ECO:0000256" key="4">
    <source>
        <dbReference type="ARBA" id="ARBA00022989"/>
    </source>
</evidence>
<feature type="transmembrane region" description="Helical" evidence="6">
    <location>
        <begin position="84"/>
        <end position="107"/>
    </location>
</feature>
<feature type="transmembrane region" description="Helical" evidence="6">
    <location>
        <begin position="180"/>
        <end position="196"/>
    </location>
</feature>
<feature type="transmembrane region" description="Helical" evidence="6">
    <location>
        <begin position="431"/>
        <end position="451"/>
    </location>
</feature>
<keyword evidence="2" id="KW-1003">Cell membrane</keyword>
<feature type="transmembrane region" description="Helical" evidence="6">
    <location>
        <begin position="12"/>
        <end position="34"/>
    </location>
</feature>
<dbReference type="AlphaFoldDB" id="A0A437RCB5"/>
<protein>
    <recommendedName>
        <fullName evidence="9">Polysaccharide biosynthesis protein</fullName>
    </recommendedName>
</protein>
<name>A0A437RCB5_9BURK</name>
<evidence type="ECO:0000256" key="2">
    <source>
        <dbReference type="ARBA" id="ARBA00022475"/>
    </source>
</evidence>
<gene>
    <name evidence="7" type="ORF">EOE66_16795</name>
</gene>
<comment type="subcellular location">
    <subcellularLocation>
        <location evidence="1">Cell membrane</location>
        <topology evidence="1">Multi-pass membrane protein</topology>
    </subcellularLocation>
</comment>
<feature type="transmembrane region" description="Helical" evidence="6">
    <location>
        <begin position="306"/>
        <end position="325"/>
    </location>
</feature>
<sequence>MRTVARNFILVTASRLIEGGVRFLTVPIVLGYFGREDFGLMALAFSLHVFLTLADFSISANVVRRFSDHLVAGDTGAVLRLARVATSVYVGIGLLNLAAVLIVGVFAERWFKLEAAQAQAFFWMMLSLGVSSLLTWAGTVYRQVLHASQQVGRDEAYNLLATAGTLLVLGATLWFRLDLVTYFALVLVPPLLPMWLRARRACQLVPGLGFGLSRDWALFSPLLGGTLWLLLMTLADMAANHFRPILLARADGLETVTDFRVMQQVAGFATLMLTGAMNVAYPAVARLDAAADHARLRLVLQQGSRVLLAGHVVVLVPLAFGSAQLLELYVGSAYRTLALPLAFWLLSLLALHYTIVMSFAMSRGQTRLLALGACTNALVSLALAFGLAPRLGLQAMVASYAAYVLLQMLLMYLLALPAAGGGAGAPLAVQVMTRPLGLALAVGLPLASGLWLAGQPLWWGAPLFLAAFAGLMWGPGRLRADFQALRGRAA</sequence>
<keyword evidence="4 6" id="KW-1133">Transmembrane helix</keyword>
<evidence type="ECO:0000313" key="7">
    <source>
        <dbReference type="EMBL" id="RVU44337.1"/>
    </source>
</evidence>
<comment type="caution">
    <text evidence="7">The sequence shown here is derived from an EMBL/GenBank/DDBJ whole genome shotgun (WGS) entry which is preliminary data.</text>
</comment>
<dbReference type="RefSeq" id="WP_128229885.1">
    <property type="nucleotide sequence ID" value="NZ_SACR01000005.1"/>
</dbReference>
<dbReference type="Proteomes" id="UP000285575">
    <property type="component" value="Unassembled WGS sequence"/>
</dbReference>
<dbReference type="GO" id="GO:0005886">
    <property type="term" value="C:plasma membrane"/>
    <property type="evidence" value="ECO:0007669"/>
    <property type="project" value="UniProtKB-SubCell"/>
</dbReference>
<feature type="transmembrane region" description="Helical" evidence="6">
    <location>
        <begin position="265"/>
        <end position="285"/>
    </location>
</feature>
<dbReference type="PANTHER" id="PTHR30250">
    <property type="entry name" value="PST FAMILY PREDICTED COLANIC ACID TRANSPORTER"/>
    <property type="match status" value="1"/>
</dbReference>
<dbReference type="OrthoDB" id="8766744at2"/>
<evidence type="ECO:0000256" key="1">
    <source>
        <dbReference type="ARBA" id="ARBA00004651"/>
    </source>
</evidence>
<accession>A0A437RCB5</accession>
<keyword evidence="8" id="KW-1185">Reference proteome</keyword>
<feature type="transmembrane region" description="Helical" evidence="6">
    <location>
        <begin position="337"/>
        <end position="356"/>
    </location>
</feature>
<feature type="transmembrane region" description="Helical" evidence="6">
    <location>
        <begin position="119"/>
        <end position="144"/>
    </location>
</feature>
<feature type="transmembrane region" description="Helical" evidence="6">
    <location>
        <begin position="156"/>
        <end position="174"/>
    </location>
</feature>
<evidence type="ECO:0008006" key="9">
    <source>
        <dbReference type="Google" id="ProtNLM"/>
    </source>
</evidence>
<dbReference type="EMBL" id="SACR01000005">
    <property type="protein sequence ID" value="RVU44337.1"/>
    <property type="molecule type" value="Genomic_DNA"/>
</dbReference>
<evidence type="ECO:0000256" key="6">
    <source>
        <dbReference type="SAM" id="Phobius"/>
    </source>
</evidence>